<dbReference type="InterPro" id="IPR008271">
    <property type="entry name" value="Ser/Thr_kinase_AS"/>
</dbReference>
<reference evidence="10" key="1">
    <citation type="submission" date="2016-02" db="EMBL/GenBank/DDBJ databases">
        <title>Comparative genomics of biotechnologically important yeasts.</title>
        <authorList>
            <consortium name="DOE Joint Genome Institute"/>
            <person name="Riley R."/>
            <person name="Haridas S."/>
            <person name="Wolfe K.H."/>
            <person name="Lopes M.R."/>
            <person name="Hittinger C.T."/>
            <person name="Goker M."/>
            <person name="Salamov A."/>
            <person name="Wisecaver J."/>
            <person name="Long T.M."/>
            <person name="Aerts A.L."/>
            <person name="Barry K."/>
            <person name="Choi C."/>
            <person name="Clum A."/>
            <person name="Coughlan A.Y."/>
            <person name="Deshpande S."/>
            <person name="Douglass A.P."/>
            <person name="Hanson S.J."/>
            <person name="Klenk H.-P."/>
            <person name="Labutti K."/>
            <person name="Lapidus A."/>
            <person name="Lindquist E."/>
            <person name="Lipzen A."/>
            <person name="Meier-Kolthoff J.P."/>
            <person name="Ohm R.A."/>
            <person name="Otillar R.P."/>
            <person name="Pangilinan J."/>
            <person name="Peng Y."/>
            <person name="Rokas A."/>
            <person name="Rosa C.A."/>
            <person name="Scheuner C."/>
            <person name="Sibirny A.A."/>
            <person name="Slot J.C."/>
            <person name="Stielow J.B."/>
            <person name="Sun H."/>
            <person name="Kurtzman C.P."/>
            <person name="Blackwell M."/>
            <person name="Jeffries T.W."/>
            <person name="Grigoriev I.V."/>
        </authorList>
    </citation>
    <scope>NUCLEOTIDE SEQUENCE [LARGE SCALE GENOMIC DNA]</scope>
    <source>
        <strain evidence="10">NRRL Y-17796</strain>
    </source>
</reference>
<dbReference type="GO" id="GO:0005737">
    <property type="term" value="C:cytoplasm"/>
    <property type="evidence" value="ECO:0007669"/>
    <property type="project" value="TreeGrafter"/>
</dbReference>
<dbReference type="SMART" id="SM00220">
    <property type="entry name" value="S_TKc"/>
    <property type="match status" value="1"/>
</dbReference>
<keyword evidence="10" id="KW-1185">Reference proteome</keyword>
<feature type="domain" description="Protein kinase" evidence="8">
    <location>
        <begin position="44"/>
        <end position="317"/>
    </location>
</feature>
<protein>
    <recommendedName>
        <fullName evidence="8">Protein kinase domain-containing protein</fullName>
    </recommendedName>
</protein>
<evidence type="ECO:0000256" key="4">
    <source>
        <dbReference type="ARBA" id="ARBA00022777"/>
    </source>
</evidence>
<name>A0A1E4TGD7_9ASCO</name>
<keyword evidence="4" id="KW-0418">Kinase</keyword>
<dbReference type="Proteomes" id="UP000095023">
    <property type="component" value="Unassembled WGS sequence"/>
</dbReference>
<organism evidence="9 10">
    <name type="scientific">Tortispora caseinolytica NRRL Y-17796</name>
    <dbReference type="NCBI Taxonomy" id="767744"/>
    <lineage>
        <taxon>Eukaryota</taxon>
        <taxon>Fungi</taxon>
        <taxon>Dikarya</taxon>
        <taxon>Ascomycota</taxon>
        <taxon>Saccharomycotina</taxon>
        <taxon>Trigonopsidomycetes</taxon>
        <taxon>Trigonopsidales</taxon>
        <taxon>Trigonopsidaceae</taxon>
        <taxon>Tortispora</taxon>
    </lineage>
</organism>
<gene>
    <name evidence="9" type="ORF">CANCADRAFT_148094</name>
</gene>
<dbReference type="PANTHER" id="PTHR24348">
    <property type="entry name" value="SERINE/THREONINE-PROTEIN KINASE UNC-51-RELATED"/>
    <property type="match status" value="1"/>
</dbReference>
<dbReference type="GO" id="GO:0010506">
    <property type="term" value="P:regulation of autophagy"/>
    <property type="evidence" value="ECO:0007669"/>
    <property type="project" value="InterPro"/>
</dbReference>
<dbReference type="PANTHER" id="PTHR24348:SF68">
    <property type="entry name" value="SERINE_THREONINE-PROTEIN KINASE ATG1C"/>
    <property type="match status" value="1"/>
</dbReference>
<dbReference type="Gene3D" id="1.10.510.10">
    <property type="entry name" value="Transferase(Phosphotransferase) domain 1"/>
    <property type="match status" value="1"/>
</dbReference>
<feature type="binding site" evidence="6">
    <location>
        <position position="79"/>
    </location>
    <ligand>
        <name>ATP</name>
        <dbReference type="ChEBI" id="CHEBI:30616"/>
    </ligand>
</feature>
<keyword evidence="2" id="KW-0808">Transferase</keyword>
<evidence type="ECO:0000256" key="1">
    <source>
        <dbReference type="ARBA" id="ARBA00022527"/>
    </source>
</evidence>
<dbReference type="PROSITE" id="PS50011">
    <property type="entry name" value="PROTEIN_KINASE_DOM"/>
    <property type="match status" value="1"/>
</dbReference>
<dbReference type="FunFam" id="3.30.200.20:FF:000315">
    <property type="entry name" value="Calcium-dependent protein kinase 3"/>
    <property type="match status" value="1"/>
</dbReference>
<keyword evidence="5 6" id="KW-0067">ATP-binding</keyword>
<dbReference type="PROSITE" id="PS00107">
    <property type="entry name" value="PROTEIN_KINASE_ATP"/>
    <property type="match status" value="1"/>
</dbReference>
<keyword evidence="1 7" id="KW-0723">Serine/threonine-protein kinase</keyword>
<dbReference type="InterPro" id="IPR045269">
    <property type="entry name" value="Atg1-like"/>
</dbReference>
<dbReference type="Pfam" id="PF00069">
    <property type="entry name" value="Pkinase"/>
    <property type="match status" value="1"/>
</dbReference>
<dbReference type="InterPro" id="IPR017441">
    <property type="entry name" value="Protein_kinase_ATP_BS"/>
</dbReference>
<dbReference type="InterPro" id="IPR000719">
    <property type="entry name" value="Prot_kinase_dom"/>
</dbReference>
<evidence type="ECO:0000256" key="7">
    <source>
        <dbReference type="RuleBase" id="RU000304"/>
    </source>
</evidence>
<proteinExistence type="inferred from homology"/>
<keyword evidence="3 6" id="KW-0547">Nucleotide-binding</keyword>
<evidence type="ECO:0000256" key="6">
    <source>
        <dbReference type="PROSITE-ProRule" id="PRU10141"/>
    </source>
</evidence>
<evidence type="ECO:0000256" key="3">
    <source>
        <dbReference type="ARBA" id="ARBA00022741"/>
    </source>
</evidence>
<evidence type="ECO:0000256" key="2">
    <source>
        <dbReference type="ARBA" id="ARBA00022679"/>
    </source>
</evidence>
<dbReference type="InterPro" id="IPR011009">
    <property type="entry name" value="Kinase-like_dom_sf"/>
</dbReference>
<dbReference type="PROSITE" id="PS00108">
    <property type="entry name" value="PROTEIN_KINASE_ST"/>
    <property type="match status" value="1"/>
</dbReference>
<evidence type="ECO:0000313" key="10">
    <source>
        <dbReference type="Proteomes" id="UP000095023"/>
    </source>
</evidence>
<dbReference type="OrthoDB" id="4062651at2759"/>
<dbReference type="SUPFAM" id="SSF56112">
    <property type="entry name" value="Protein kinase-like (PK-like)"/>
    <property type="match status" value="1"/>
</dbReference>
<dbReference type="GO" id="GO:0004674">
    <property type="term" value="F:protein serine/threonine kinase activity"/>
    <property type="evidence" value="ECO:0007669"/>
    <property type="project" value="UniProtKB-KW"/>
</dbReference>
<evidence type="ECO:0000313" key="9">
    <source>
        <dbReference type="EMBL" id="ODV90820.1"/>
    </source>
</evidence>
<dbReference type="AlphaFoldDB" id="A0A1E4TGD7"/>
<dbReference type="EMBL" id="KV453842">
    <property type="protein sequence ID" value="ODV90820.1"/>
    <property type="molecule type" value="Genomic_DNA"/>
</dbReference>
<evidence type="ECO:0000256" key="5">
    <source>
        <dbReference type="ARBA" id="ARBA00022840"/>
    </source>
</evidence>
<comment type="similarity">
    <text evidence="7">Belongs to the protein kinase superfamily.</text>
</comment>
<evidence type="ECO:0000259" key="8">
    <source>
        <dbReference type="PROSITE" id="PS50011"/>
    </source>
</evidence>
<sequence>MPVDSTSYDGLPQSPATAYLSLFSGTSSNPPEADFEEGQLLHDYVIGKVIGRGAFGTVREAYTIDNSTKQTFAMKIIKKPSNDPEAIQSTFSKEINIWKSLDHPNILKLINQFETDNFYYCVMEYTSEGSLLDRVRKEPLSIQLIIDLSFDLACALRYLHEDKYIIHRDVKLENCLIQTRSGRLSVLLCDFGMADFYSPSKHHDSCGQGSLPYAAPEVLLNQHPIYDPKLDVWSFGVVLYALAVGSLPFVHSFEPKLVTKIVNADWDRQMVWAQLGGDELQGDAATVYDFVELFSHIFVVDRHARWSIRKVCEHAIYKGKHIV</sequence>
<accession>A0A1E4TGD7</accession>
<dbReference type="GO" id="GO:0005524">
    <property type="term" value="F:ATP binding"/>
    <property type="evidence" value="ECO:0007669"/>
    <property type="project" value="UniProtKB-UniRule"/>
</dbReference>